<sequence length="110" mass="11939">MSANINRATSSIILLAVLLLCVCVGVDAACSKVVAIEHSTLFGGQGGQDGGHVNRHLRAGVKKYGDRDDRDEERAIGSTTDWLVASTKKLWGKRSQVASRPRRQTTFLPF</sequence>
<dbReference type="KEGG" id="psoj:PHYSODRAFT_351516"/>
<feature type="chain" id="PRO_5007652843" evidence="1">
    <location>
        <begin position="29"/>
        <end position="110"/>
    </location>
</feature>
<protein>
    <submittedName>
        <fullName evidence="2">Avh215</fullName>
    </submittedName>
</protein>
<evidence type="ECO:0000313" key="2">
    <source>
        <dbReference type="EMBL" id="AEK80942.1"/>
    </source>
</evidence>
<gene>
    <name evidence="2" type="primary">Avh</name>
</gene>
<evidence type="ECO:0000313" key="4">
    <source>
        <dbReference type="EMBL" id="AEK80944.1"/>
    </source>
</evidence>
<dbReference type="EMBL" id="JN254131">
    <property type="protein sequence ID" value="AEK80944.1"/>
    <property type="molecule type" value="Genomic_DNA"/>
</dbReference>
<feature type="signal peptide" evidence="1">
    <location>
        <begin position="1"/>
        <end position="28"/>
    </location>
</feature>
<organism evidence="2">
    <name type="scientific">Phytophthora sojae</name>
    <name type="common">Soybean stem and root rot agent</name>
    <name type="synonym">Phytophthora megasperma f. sp. glycines</name>
    <dbReference type="NCBI Taxonomy" id="67593"/>
    <lineage>
        <taxon>Eukaryota</taxon>
        <taxon>Sar</taxon>
        <taxon>Stramenopiles</taxon>
        <taxon>Oomycota</taxon>
        <taxon>Peronosporomycetes</taxon>
        <taxon>Peronosporales</taxon>
        <taxon>Peronosporaceae</taxon>
        <taxon>Phytophthora</taxon>
    </lineage>
</organism>
<dbReference type="VEuPathDB" id="FungiDB:PHYSODRAFT_351516"/>
<dbReference type="AlphaFoldDB" id="E0W5A4"/>
<evidence type="ECO:0000256" key="1">
    <source>
        <dbReference type="SAM" id="SignalP"/>
    </source>
</evidence>
<proteinExistence type="predicted"/>
<evidence type="ECO:0000313" key="3">
    <source>
        <dbReference type="EMBL" id="AEK80943.1"/>
    </source>
</evidence>
<accession>E0W5A4</accession>
<dbReference type="EMBL" id="JN254130">
    <property type="protein sequence ID" value="AEK80943.1"/>
    <property type="molecule type" value="Genomic_DNA"/>
</dbReference>
<dbReference type="RefSeq" id="XP_009529132.1">
    <property type="nucleotide sequence ID" value="XM_009530837.1"/>
</dbReference>
<dbReference type="EMBL" id="JN254129">
    <property type="protein sequence ID" value="AEK80942.1"/>
    <property type="molecule type" value="Genomic_DNA"/>
</dbReference>
<reference evidence="2" key="1">
    <citation type="journal article" date="2011" name="Plant Cell">
        <title>Transcriptional programming and functional interactions within the Phytophthora sojae RXLR effector repertoire.</title>
        <authorList>
            <person name="Wang Q."/>
            <person name="Han C."/>
            <person name="Ferreira A.O."/>
            <person name="Yu X."/>
            <person name="Ye W."/>
            <person name="Tripathy S."/>
            <person name="Kale S.D."/>
            <person name="Gu B."/>
            <person name="Sheng Y."/>
            <person name="Sui Y."/>
            <person name="Wang X."/>
            <person name="Zhang Z."/>
            <person name="Cheng B."/>
            <person name="Dong S."/>
            <person name="Shan W."/>
            <person name="Zheng X."/>
            <person name="Dou D."/>
            <person name="Tyler B.M."/>
            <person name="Wang Y."/>
        </authorList>
    </citation>
    <scope>NUCLEOTIDE SEQUENCE</scope>
    <source>
        <strain evidence="2">P7064</strain>
        <strain evidence="3">P7074</strain>
        <strain evidence="4">P7076</strain>
    </source>
</reference>
<keyword evidence="1" id="KW-0732">Signal</keyword>
<name>E0W5A4_PHYSO</name>